<dbReference type="GO" id="GO:0005886">
    <property type="term" value="C:plasma membrane"/>
    <property type="evidence" value="ECO:0007669"/>
    <property type="project" value="TreeGrafter"/>
</dbReference>
<evidence type="ECO:0000256" key="1">
    <source>
        <dbReference type="ARBA" id="ARBA00022679"/>
    </source>
</evidence>
<evidence type="ECO:0000313" key="5">
    <source>
        <dbReference type="EMBL" id="TQM28011.1"/>
    </source>
</evidence>
<keyword evidence="1 5" id="KW-0808">Transferase</keyword>
<dbReference type="AlphaFoldDB" id="A0A543F2G6"/>
<evidence type="ECO:0000256" key="2">
    <source>
        <dbReference type="ARBA" id="ARBA00023315"/>
    </source>
</evidence>
<dbReference type="GO" id="GO:0006654">
    <property type="term" value="P:phosphatidic acid biosynthetic process"/>
    <property type="evidence" value="ECO:0007669"/>
    <property type="project" value="TreeGrafter"/>
</dbReference>
<keyword evidence="6" id="KW-1185">Reference proteome</keyword>
<sequence>MPTSTSSGDPLSPRRPRASSEKTRPSLFWPLAAIVVPLMGLVFKVEIEGSEKLPRDGAFVLAPNHVSEIDPLVVALAVWRMGRAPRFMAKESLFRVPVLGWVLRHTGMVPVSRATSAAAARATLEASETLVRHGRGVIVYPEGSLTREPDLWPMRGKTGAVRLALAGGIPIIPMAQWGAQQVLPRYGKLKLWPLRRRVRVIVGDPVDVSAYADTATSQTALVAATDVVMADIAGLLSQLRGEPAPAVRWNPADHGQRETGRLEP</sequence>
<protein>
    <submittedName>
        <fullName evidence="5">1-acyl-sn-glycerol-3-phosphate acyltransferase</fullName>
    </submittedName>
</protein>
<dbReference type="PANTHER" id="PTHR10434:SF55">
    <property type="entry name" value="POSSIBLE ACYLTRANSFERASE"/>
    <property type="match status" value="1"/>
</dbReference>
<gene>
    <name evidence="5" type="ORF">FB391_2054</name>
</gene>
<dbReference type="RefSeq" id="WP_425462947.1">
    <property type="nucleotide sequence ID" value="NZ_BAABLH010000005.1"/>
</dbReference>
<dbReference type="PANTHER" id="PTHR10434">
    <property type="entry name" value="1-ACYL-SN-GLYCEROL-3-PHOSPHATE ACYLTRANSFERASE"/>
    <property type="match status" value="1"/>
</dbReference>
<dbReference type="Proteomes" id="UP000320235">
    <property type="component" value="Unassembled WGS sequence"/>
</dbReference>
<evidence type="ECO:0000259" key="4">
    <source>
        <dbReference type="SMART" id="SM00563"/>
    </source>
</evidence>
<dbReference type="SUPFAM" id="SSF69593">
    <property type="entry name" value="Glycerol-3-phosphate (1)-acyltransferase"/>
    <property type="match status" value="1"/>
</dbReference>
<comment type="caution">
    <text evidence="5">The sequence shown here is derived from an EMBL/GenBank/DDBJ whole genome shotgun (WGS) entry which is preliminary data.</text>
</comment>
<proteinExistence type="predicted"/>
<name>A0A543F2G6_9MICO</name>
<evidence type="ECO:0000256" key="3">
    <source>
        <dbReference type="SAM" id="MobiDB-lite"/>
    </source>
</evidence>
<feature type="domain" description="Phospholipid/glycerol acyltransferase" evidence="4">
    <location>
        <begin position="59"/>
        <end position="179"/>
    </location>
</feature>
<keyword evidence="2 5" id="KW-0012">Acyltransferase</keyword>
<dbReference type="InterPro" id="IPR002123">
    <property type="entry name" value="Plipid/glycerol_acylTrfase"/>
</dbReference>
<evidence type="ECO:0000313" key="6">
    <source>
        <dbReference type="Proteomes" id="UP000320235"/>
    </source>
</evidence>
<reference evidence="5 6" key="1">
    <citation type="submission" date="2019-06" db="EMBL/GenBank/DDBJ databases">
        <title>Sequencing the genomes of 1000 actinobacteria strains.</title>
        <authorList>
            <person name="Klenk H.-P."/>
        </authorList>
    </citation>
    <scope>NUCLEOTIDE SEQUENCE [LARGE SCALE GENOMIC DNA]</scope>
    <source>
        <strain evidence="5 6">DSM 105492</strain>
    </source>
</reference>
<dbReference type="CDD" id="cd07989">
    <property type="entry name" value="LPLAT_AGPAT-like"/>
    <property type="match status" value="1"/>
</dbReference>
<feature type="region of interest" description="Disordered" evidence="3">
    <location>
        <begin position="1"/>
        <end position="21"/>
    </location>
</feature>
<dbReference type="Pfam" id="PF01553">
    <property type="entry name" value="Acyltransferase"/>
    <property type="match status" value="1"/>
</dbReference>
<dbReference type="SMART" id="SM00563">
    <property type="entry name" value="PlsC"/>
    <property type="match status" value="1"/>
</dbReference>
<dbReference type="EMBL" id="VFPE01000002">
    <property type="protein sequence ID" value="TQM28011.1"/>
    <property type="molecule type" value="Genomic_DNA"/>
</dbReference>
<accession>A0A543F2G6</accession>
<dbReference type="GO" id="GO:0003841">
    <property type="term" value="F:1-acylglycerol-3-phosphate O-acyltransferase activity"/>
    <property type="evidence" value="ECO:0007669"/>
    <property type="project" value="TreeGrafter"/>
</dbReference>
<organism evidence="5 6">
    <name type="scientific">Microbacterium kyungheense</name>
    <dbReference type="NCBI Taxonomy" id="1263636"/>
    <lineage>
        <taxon>Bacteria</taxon>
        <taxon>Bacillati</taxon>
        <taxon>Actinomycetota</taxon>
        <taxon>Actinomycetes</taxon>
        <taxon>Micrococcales</taxon>
        <taxon>Microbacteriaceae</taxon>
        <taxon>Microbacterium</taxon>
    </lineage>
</organism>